<gene>
    <name evidence="2" type="ORF">Hypma_008194</name>
</gene>
<name>A0A369JVJ1_HYPMA</name>
<dbReference type="EMBL" id="LUEZ02000042">
    <property type="protein sequence ID" value="RDB24567.1"/>
    <property type="molecule type" value="Genomic_DNA"/>
</dbReference>
<feature type="region of interest" description="Disordered" evidence="1">
    <location>
        <begin position="151"/>
        <end position="255"/>
    </location>
</feature>
<dbReference type="InParanoid" id="A0A369JVJ1"/>
<keyword evidence="3" id="KW-1185">Reference proteome</keyword>
<dbReference type="Proteomes" id="UP000076154">
    <property type="component" value="Unassembled WGS sequence"/>
</dbReference>
<proteinExistence type="predicted"/>
<evidence type="ECO:0000256" key="1">
    <source>
        <dbReference type="SAM" id="MobiDB-lite"/>
    </source>
</evidence>
<comment type="caution">
    <text evidence="2">The sequence shown here is derived from an EMBL/GenBank/DDBJ whole genome shotgun (WGS) entry which is preliminary data.</text>
</comment>
<protein>
    <submittedName>
        <fullName evidence="2">Uncharacterized protein</fullName>
    </submittedName>
</protein>
<reference evidence="2" key="1">
    <citation type="submission" date="2018-04" db="EMBL/GenBank/DDBJ databases">
        <title>Whole genome sequencing of Hypsizygus marmoreus.</title>
        <authorList>
            <person name="Choi I.-G."/>
            <person name="Min B."/>
            <person name="Kim J.-G."/>
            <person name="Kim S."/>
            <person name="Oh Y.-L."/>
            <person name="Kong W.-S."/>
            <person name="Park H."/>
            <person name="Jeong J."/>
            <person name="Song E.-S."/>
        </authorList>
    </citation>
    <scope>NUCLEOTIDE SEQUENCE [LARGE SCALE GENOMIC DNA]</scope>
    <source>
        <strain evidence="2">51987-8</strain>
    </source>
</reference>
<evidence type="ECO:0000313" key="3">
    <source>
        <dbReference type="Proteomes" id="UP000076154"/>
    </source>
</evidence>
<feature type="compositionally biased region" description="Basic and acidic residues" evidence="1">
    <location>
        <begin position="242"/>
        <end position="255"/>
    </location>
</feature>
<organism evidence="2 3">
    <name type="scientific">Hypsizygus marmoreus</name>
    <name type="common">White beech mushroom</name>
    <name type="synonym">Agaricus marmoreus</name>
    <dbReference type="NCBI Taxonomy" id="39966"/>
    <lineage>
        <taxon>Eukaryota</taxon>
        <taxon>Fungi</taxon>
        <taxon>Dikarya</taxon>
        <taxon>Basidiomycota</taxon>
        <taxon>Agaricomycotina</taxon>
        <taxon>Agaricomycetes</taxon>
        <taxon>Agaricomycetidae</taxon>
        <taxon>Agaricales</taxon>
        <taxon>Tricholomatineae</taxon>
        <taxon>Lyophyllaceae</taxon>
        <taxon>Hypsizygus</taxon>
    </lineage>
</organism>
<sequence>MGCRGHTPSLALALGALRANVRFLTPEAFGPCENFETVPLRGCRTYPEQRMPGAYKATYPALQEPQKQLVYFLPKVTHSYNMRPSTALAYVTLLAEPIVFAYPYYDDHVYERGLDIEQISAIQARDILDALYAAVDRRALASGQSFDELAARGPIATPDPKHKIPRKAVPPPPQPEQGGSSGGLKRSPAFRRKDSQPPPLLQVPETSPGPRRPLSIVGTPPPSPVSPLTPGSVLPPQSGPSVKDRLPFYEQPKGR</sequence>
<dbReference type="AlphaFoldDB" id="A0A369JVJ1"/>
<accession>A0A369JVJ1</accession>
<evidence type="ECO:0000313" key="2">
    <source>
        <dbReference type="EMBL" id="RDB24567.1"/>
    </source>
</evidence>